<dbReference type="AlphaFoldDB" id="A0A221NSK7"/>
<feature type="domain" description="UspA" evidence="2">
    <location>
        <begin position="5"/>
        <end position="145"/>
    </location>
</feature>
<evidence type="ECO:0000256" key="1">
    <source>
        <dbReference type="ARBA" id="ARBA00008791"/>
    </source>
</evidence>
<dbReference type="PANTHER" id="PTHR46553:SF3">
    <property type="entry name" value="ADENINE NUCLEOTIDE ALPHA HYDROLASES-LIKE SUPERFAMILY PROTEIN"/>
    <property type="match status" value="1"/>
</dbReference>
<dbReference type="KEGG" id="splu:LK06_000270"/>
<dbReference type="Pfam" id="PF00582">
    <property type="entry name" value="Usp"/>
    <property type="match status" value="2"/>
</dbReference>
<organism evidence="3 4">
    <name type="scientific">Streptomyces pluripotens</name>
    <dbReference type="NCBI Taxonomy" id="1355015"/>
    <lineage>
        <taxon>Bacteria</taxon>
        <taxon>Bacillati</taxon>
        <taxon>Actinomycetota</taxon>
        <taxon>Actinomycetes</taxon>
        <taxon>Kitasatosporales</taxon>
        <taxon>Streptomycetaceae</taxon>
        <taxon>Streptomyces</taxon>
    </lineage>
</organism>
<gene>
    <name evidence="3" type="ORF">LK07_01350</name>
</gene>
<evidence type="ECO:0000313" key="3">
    <source>
        <dbReference type="EMBL" id="ASN22892.1"/>
    </source>
</evidence>
<dbReference type="Proteomes" id="UP000031501">
    <property type="component" value="Chromosome"/>
</dbReference>
<reference evidence="3 4" key="1">
    <citation type="submission" date="2017-07" db="EMBL/GenBank/DDBJ databases">
        <title>Genome sequence of Streptomyces pluripotens MUSC 137T.</title>
        <authorList>
            <person name="Ser H.-L."/>
            <person name="Lee L.-H."/>
        </authorList>
    </citation>
    <scope>NUCLEOTIDE SEQUENCE [LARGE SCALE GENOMIC DNA]</scope>
    <source>
        <strain evidence="3 4">MUSC 137</strain>
    </source>
</reference>
<dbReference type="STRING" id="1355015.LK06_000270"/>
<dbReference type="EMBL" id="CP022433">
    <property type="protein sequence ID" value="ASN22892.1"/>
    <property type="molecule type" value="Genomic_DNA"/>
</dbReference>
<dbReference type="InterPro" id="IPR006016">
    <property type="entry name" value="UspA"/>
</dbReference>
<proteinExistence type="inferred from homology"/>
<evidence type="ECO:0000313" key="4">
    <source>
        <dbReference type="Proteomes" id="UP000031501"/>
    </source>
</evidence>
<evidence type="ECO:0000259" key="2">
    <source>
        <dbReference type="Pfam" id="PF00582"/>
    </source>
</evidence>
<name>A0A221NSK7_9ACTN</name>
<dbReference type="PRINTS" id="PR01438">
    <property type="entry name" value="UNVRSLSTRESS"/>
</dbReference>
<dbReference type="OrthoDB" id="3174546at2"/>
<sequence length="297" mass="30886">MGLPLVVGVDGSESSLLAVDWAADEAILHGLPLRLVYASLWERYEGWPPSAGRSSLAAAEGSPDRTTAGDIVAVAVERARRRAPDLAVESAALPDDPVHALLREGHNAAALVTGCRGRGDLQGLLLGSVCLAVAGRAAGPVIVVRGDPDGVAGTRGRVVLGVGGPGTSGAATRFALREAEVRTCALDVVRTWRHPAHQPGERPLPSGNTGASYEEQASALVDGLLEEAMTDHPGVLVHRRVVEGPARTVLLQQSAAADLLVVGVARRRGWGGLQLGRVTHTMLHHARCPVAVVPDFP</sequence>
<protein>
    <submittedName>
        <fullName evidence="3">Universal stress protein</fullName>
    </submittedName>
</protein>
<dbReference type="RefSeq" id="WP_039652380.1">
    <property type="nucleotide sequence ID" value="NZ_CP021080.1"/>
</dbReference>
<dbReference type="Gene3D" id="3.40.50.620">
    <property type="entry name" value="HUPs"/>
    <property type="match status" value="2"/>
</dbReference>
<accession>A0A221NSK7</accession>
<dbReference type="PANTHER" id="PTHR46553">
    <property type="entry name" value="ADENINE NUCLEOTIDE ALPHA HYDROLASES-LIKE SUPERFAMILY PROTEIN"/>
    <property type="match status" value="1"/>
</dbReference>
<dbReference type="InterPro" id="IPR014729">
    <property type="entry name" value="Rossmann-like_a/b/a_fold"/>
</dbReference>
<keyword evidence="4" id="KW-1185">Reference proteome</keyword>
<comment type="similarity">
    <text evidence="1">Belongs to the universal stress protein A family.</text>
</comment>
<dbReference type="InterPro" id="IPR006015">
    <property type="entry name" value="Universal_stress_UspA"/>
</dbReference>
<feature type="domain" description="UspA" evidence="2">
    <location>
        <begin position="156"/>
        <end position="294"/>
    </location>
</feature>
<dbReference type="SUPFAM" id="SSF52402">
    <property type="entry name" value="Adenine nucleotide alpha hydrolases-like"/>
    <property type="match status" value="2"/>
</dbReference>